<dbReference type="PANTHER" id="PTHR28037">
    <property type="entry name" value="ALCOHOL O-ACETYLTRANSFERASE 1-RELATED"/>
    <property type="match status" value="1"/>
</dbReference>
<dbReference type="Pfam" id="PF07247">
    <property type="entry name" value="AATase"/>
    <property type="match status" value="1"/>
</dbReference>
<dbReference type="InterPro" id="IPR010828">
    <property type="entry name" value="Atf2/Sli1-like"/>
</dbReference>
<dbReference type="InterPro" id="IPR052058">
    <property type="entry name" value="Alcohol_O-acetyltransferase"/>
</dbReference>
<gene>
    <name evidence="1" type="ORF">BDP55DRAFT_604420</name>
</gene>
<dbReference type="Gene3D" id="3.30.559.10">
    <property type="entry name" value="Chloramphenicol acetyltransferase-like domain"/>
    <property type="match status" value="1"/>
</dbReference>
<dbReference type="PANTHER" id="PTHR28037:SF1">
    <property type="entry name" value="ALCOHOL O-ACETYLTRANSFERASE 1-RELATED"/>
    <property type="match status" value="1"/>
</dbReference>
<name>A0AAJ0ATK8_9PEZI</name>
<accession>A0AAJ0ATK8</accession>
<comment type="caution">
    <text evidence="1">The sequence shown here is derived from an EMBL/GenBank/DDBJ whole genome shotgun (WGS) entry which is preliminary data.</text>
</comment>
<keyword evidence="2" id="KW-1185">Reference proteome</keyword>
<organism evidence="1 2">
    <name type="scientific">Colletotrichum godetiae</name>
    <dbReference type="NCBI Taxonomy" id="1209918"/>
    <lineage>
        <taxon>Eukaryota</taxon>
        <taxon>Fungi</taxon>
        <taxon>Dikarya</taxon>
        <taxon>Ascomycota</taxon>
        <taxon>Pezizomycotina</taxon>
        <taxon>Sordariomycetes</taxon>
        <taxon>Hypocreomycetidae</taxon>
        <taxon>Glomerellales</taxon>
        <taxon>Glomerellaceae</taxon>
        <taxon>Colletotrichum</taxon>
        <taxon>Colletotrichum acutatum species complex</taxon>
    </lineage>
</organism>
<proteinExistence type="predicted"/>
<dbReference type="AlphaFoldDB" id="A0AAJ0ATK8"/>
<dbReference type="SUPFAM" id="SSF52777">
    <property type="entry name" value="CoA-dependent acyltransferases"/>
    <property type="match status" value="1"/>
</dbReference>
<dbReference type="RefSeq" id="XP_060433097.1">
    <property type="nucleotide sequence ID" value="XM_060571088.1"/>
</dbReference>
<evidence type="ECO:0000313" key="2">
    <source>
        <dbReference type="Proteomes" id="UP001224890"/>
    </source>
</evidence>
<sequence length="510" mass="55416">MSTQAEVIRSCGNMEKYSTARHSLGLYRCVAVTGRYALPPGIITLDQVKPILQHAVAQVIAEQPFMQVGIADEDKQTASFVRVPQINLSNHIQWFGPSHPGPGFGTDSSAGGPAPDAVLCKHLSHQHDQLWPEITQRPPWKVSIIPLQTSQDHLTHLEVIYTFHHAISDGTSGSIFHKRLLHALTNPLTTTPNLQNNILSLSTPPTLPLPQEHLVNSHISWPYFLRELWSAFGPAWLKPTPESPPWTGKPINLATPFHTNIRIITLPPSTVSGLLSASRAQNQTLTPLLHALVTASLAHHIPPSSAPSFEPSTAISMRRFVRDKTLDIDNKMSVLVTSTNHPISTTLTTALRESSSSSPSSTSSTLESAIWAVASSVKKDLQTRLASLPHDDITAMLRYVGDFHDFFRKKDGKARGNSWEVSNLGAINGNSTSEGEDGKGEAGWKLTRAVFSQSAGTVAQAFCVNVAGIAGGETTITVTWNEAITETEVVEVLVVDLEVWARKLANGESL</sequence>
<dbReference type="Proteomes" id="UP001224890">
    <property type="component" value="Unassembled WGS sequence"/>
</dbReference>
<dbReference type="GeneID" id="85455614"/>
<dbReference type="InterPro" id="IPR023213">
    <property type="entry name" value="CAT-like_dom_sf"/>
</dbReference>
<evidence type="ECO:0000313" key="1">
    <source>
        <dbReference type="EMBL" id="KAK1689402.1"/>
    </source>
</evidence>
<protein>
    <submittedName>
        <fullName evidence="1">Alcohol acetyltransferase</fullName>
    </submittedName>
</protein>
<reference evidence="1" key="1">
    <citation type="submission" date="2021-06" db="EMBL/GenBank/DDBJ databases">
        <title>Comparative genomics, transcriptomics and evolutionary studies reveal genomic signatures of adaptation to plant cell wall in hemibiotrophic fungi.</title>
        <authorList>
            <consortium name="DOE Joint Genome Institute"/>
            <person name="Baroncelli R."/>
            <person name="Diaz J.F."/>
            <person name="Benocci T."/>
            <person name="Peng M."/>
            <person name="Battaglia E."/>
            <person name="Haridas S."/>
            <person name="Andreopoulos W."/>
            <person name="Labutti K."/>
            <person name="Pangilinan J."/>
            <person name="Floch G.L."/>
            <person name="Makela M.R."/>
            <person name="Henrissat B."/>
            <person name="Grigoriev I.V."/>
            <person name="Crouch J.A."/>
            <person name="De Vries R.P."/>
            <person name="Sukno S.A."/>
            <person name="Thon M.R."/>
        </authorList>
    </citation>
    <scope>NUCLEOTIDE SEQUENCE</scope>
    <source>
        <strain evidence="1">CBS 193.32</strain>
    </source>
</reference>
<dbReference type="EMBL" id="JAHMHR010000008">
    <property type="protein sequence ID" value="KAK1689402.1"/>
    <property type="molecule type" value="Genomic_DNA"/>
</dbReference>
<dbReference type="GO" id="GO:0008080">
    <property type="term" value="F:N-acetyltransferase activity"/>
    <property type="evidence" value="ECO:0007669"/>
    <property type="project" value="TreeGrafter"/>
</dbReference>